<keyword evidence="3" id="KW-1185">Reference proteome</keyword>
<feature type="region of interest" description="Disordered" evidence="1">
    <location>
        <begin position="17"/>
        <end position="36"/>
    </location>
</feature>
<accession>A0ABN3VGG7</accession>
<evidence type="ECO:0000313" key="3">
    <source>
        <dbReference type="Proteomes" id="UP001500979"/>
    </source>
</evidence>
<proteinExistence type="predicted"/>
<dbReference type="EMBL" id="BAAAUX010000017">
    <property type="protein sequence ID" value="GAA2803016.1"/>
    <property type="molecule type" value="Genomic_DNA"/>
</dbReference>
<reference evidence="2 3" key="1">
    <citation type="journal article" date="2019" name="Int. J. Syst. Evol. Microbiol.">
        <title>The Global Catalogue of Microorganisms (GCM) 10K type strain sequencing project: providing services to taxonomists for standard genome sequencing and annotation.</title>
        <authorList>
            <consortium name="The Broad Institute Genomics Platform"/>
            <consortium name="The Broad Institute Genome Sequencing Center for Infectious Disease"/>
            <person name="Wu L."/>
            <person name="Ma J."/>
        </authorList>
    </citation>
    <scope>NUCLEOTIDE SEQUENCE [LARGE SCALE GENOMIC DNA]</scope>
    <source>
        <strain evidence="2 3">JCM 9383</strain>
    </source>
</reference>
<protein>
    <submittedName>
        <fullName evidence="2">Uncharacterized protein</fullName>
    </submittedName>
</protein>
<name>A0ABN3VGG7_9PSEU</name>
<comment type="caution">
    <text evidence="2">The sequence shown here is derived from an EMBL/GenBank/DDBJ whole genome shotgun (WGS) entry which is preliminary data.</text>
</comment>
<sequence length="72" mass="8327">MVPLREPVAVLRRRHDRDQTAAVVKHRTREQSVRSISEATQAHEVFRRYPSDLGAKGFIDELLRPQRQPAVP</sequence>
<gene>
    <name evidence="2" type="ORF">GCM10010470_42620</name>
</gene>
<evidence type="ECO:0000256" key="1">
    <source>
        <dbReference type="SAM" id="MobiDB-lite"/>
    </source>
</evidence>
<dbReference type="Proteomes" id="UP001500979">
    <property type="component" value="Unassembled WGS sequence"/>
</dbReference>
<evidence type="ECO:0000313" key="2">
    <source>
        <dbReference type="EMBL" id="GAA2803016.1"/>
    </source>
</evidence>
<organism evidence="2 3">
    <name type="scientific">Saccharopolyspora taberi</name>
    <dbReference type="NCBI Taxonomy" id="60895"/>
    <lineage>
        <taxon>Bacteria</taxon>
        <taxon>Bacillati</taxon>
        <taxon>Actinomycetota</taxon>
        <taxon>Actinomycetes</taxon>
        <taxon>Pseudonocardiales</taxon>
        <taxon>Pseudonocardiaceae</taxon>
        <taxon>Saccharopolyspora</taxon>
    </lineage>
</organism>